<dbReference type="AlphaFoldDB" id="A0A1C4V176"/>
<evidence type="ECO:0000256" key="1">
    <source>
        <dbReference type="SAM" id="Phobius"/>
    </source>
</evidence>
<organism evidence="2 3">
    <name type="scientific">Micromonospora viridifaciens</name>
    <dbReference type="NCBI Taxonomy" id="1881"/>
    <lineage>
        <taxon>Bacteria</taxon>
        <taxon>Bacillati</taxon>
        <taxon>Actinomycetota</taxon>
        <taxon>Actinomycetes</taxon>
        <taxon>Micromonosporales</taxon>
        <taxon>Micromonosporaceae</taxon>
        <taxon>Micromonospora</taxon>
    </lineage>
</organism>
<feature type="transmembrane region" description="Helical" evidence="1">
    <location>
        <begin position="65"/>
        <end position="93"/>
    </location>
</feature>
<reference evidence="3" key="1">
    <citation type="submission" date="2016-06" db="EMBL/GenBank/DDBJ databases">
        <authorList>
            <person name="Varghese N."/>
            <person name="Submissions Spin"/>
        </authorList>
    </citation>
    <scope>NUCLEOTIDE SEQUENCE [LARGE SCALE GENOMIC DNA]</scope>
    <source>
        <strain evidence="3">DSM 43909</strain>
    </source>
</reference>
<keyword evidence="1" id="KW-1133">Transmembrane helix</keyword>
<accession>A0A1C4V176</accession>
<evidence type="ECO:0000313" key="3">
    <source>
        <dbReference type="Proteomes" id="UP000198242"/>
    </source>
</evidence>
<dbReference type="Proteomes" id="UP000198242">
    <property type="component" value="Chromosome I"/>
</dbReference>
<keyword evidence="1" id="KW-0812">Transmembrane</keyword>
<gene>
    <name evidence="2" type="ORF">GA0074695_1036</name>
</gene>
<keyword evidence="1" id="KW-0472">Membrane</keyword>
<proteinExistence type="predicted"/>
<feature type="transmembrane region" description="Helical" evidence="1">
    <location>
        <begin position="119"/>
        <end position="143"/>
    </location>
</feature>
<dbReference type="EMBL" id="LT607411">
    <property type="protein sequence ID" value="SCE77742.1"/>
    <property type="molecule type" value="Genomic_DNA"/>
</dbReference>
<sequence length="156" mass="16324">MRMHLEGHPVPPGNRLKVRSYWPPAAKGAGMMGSMTTAPGQVPVAQQGPRHPLDPEPVRSTKARAVFALGLIGACTGLFVGGVVPSTIALWLARQARREAYASGGFLTGGGWLRRGERLAWAGLVLVATAVVAAVVIGVVRLANAPFGHDYAPNVD</sequence>
<protein>
    <recommendedName>
        <fullName evidence="4">DUF4190 domain-containing protein</fullName>
    </recommendedName>
</protein>
<evidence type="ECO:0000313" key="2">
    <source>
        <dbReference type="EMBL" id="SCE77742.1"/>
    </source>
</evidence>
<keyword evidence="3" id="KW-1185">Reference proteome</keyword>
<name>A0A1C4V176_MICVI</name>
<evidence type="ECO:0008006" key="4">
    <source>
        <dbReference type="Google" id="ProtNLM"/>
    </source>
</evidence>